<dbReference type="GO" id="GO:0004672">
    <property type="term" value="F:protein kinase activity"/>
    <property type="evidence" value="ECO:0007669"/>
    <property type="project" value="InterPro"/>
</dbReference>
<accession>A0A075ANL1</accession>
<gene>
    <name evidence="2" type="ORF">O9G_002949</name>
</gene>
<organism evidence="2 3">
    <name type="scientific">Rozella allomycis (strain CSF55)</name>
    <dbReference type="NCBI Taxonomy" id="988480"/>
    <lineage>
        <taxon>Eukaryota</taxon>
        <taxon>Fungi</taxon>
        <taxon>Fungi incertae sedis</taxon>
        <taxon>Cryptomycota</taxon>
        <taxon>Cryptomycota incertae sedis</taxon>
        <taxon>Rozella</taxon>
    </lineage>
</organism>
<sequence>MNLLQEAVGAVHSKKIAHLDNHDQNIIINKDGKANLIDFGLAQKLETMKTENPQLEYLIDDFILATNTYKLAQENKRGRGDPLLVGAKMEYDKAYQKLNDAFRNASPEKADQFAYIAKHHVKRTEAIMEKPAQLPESRFEMKNRK</sequence>
<dbReference type="HOGENOM" id="CLU_1797563_0_0_1"/>
<dbReference type="SUPFAM" id="SSF56112">
    <property type="entry name" value="Protein kinase-like (PK-like)"/>
    <property type="match status" value="1"/>
</dbReference>
<dbReference type="InterPro" id="IPR011009">
    <property type="entry name" value="Kinase-like_dom_sf"/>
</dbReference>
<protein>
    <recommendedName>
        <fullName evidence="1">Protein kinase domain-containing protein</fullName>
    </recommendedName>
</protein>
<evidence type="ECO:0000313" key="3">
    <source>
        <dbReference type="Proteomes" id="UP000030755"/>
    </source>
</evidence>
<evidence type="ECO:0000259" key="1">
    <source>
        <dbReference type="PROSITE" id="PS50011"/>
    </source>
</evidence>
<dbReference type="PROSITE" id="PS50011">
    <property type="entry name" value="PROTEIN_KINASE_DOM"/>
    <property type="match status" value="1"/>
</dbReference>
<dbReference type="GO" id="GO:0005524">
    <property type="term" value="F:ATP binding"/>
    <property type="evidence" value="ECO:0007669"/>
    <property type="project" value="InterPro"/>
</dbReference>
<proteinExistence type="predicted"/>
<dbReference type="InterPro" id="IPR000719">
    <property type="entry name" value="Prot_kinase_dom"/>
</dbReference>
<dbReference type="EMBL" id="KE561216">
    <property type="protein sequence ID" value="EPZ31480.1"/>
    <property type="molecule type" value="Genomic_DNA"/>
</dbReference>
<name>A0A075ANL1_ROZAC</name>
<dbReference type="OrthoDB" id="346907at2759"/>
<dbReference type="Proteomes" id="UP000030755">
    <property type="component" value="Unassembled WGS sequence"/>
</dbReference>
<keyword evidence="3" id="KW-1185">Reference proteome</keyword>
<evidence type="ECO:0000313" key="2">
    <source>
        <dbReference type="EMBL" id="EPZ31480.1"/>
    </source>
</evidence>
<dbReference type="AlphaFoldDB" id="A0A075ANL1"/>
<reference evidence="2 3" key="1">
    <citation type="journal article" date="2013" name="Curr. Biol.">
        <title>Shared signatures of parasitism and phylogenomics unite Cryptomycota and microsporidia.</title>
        <authorList>
            <person name="James T.Y."/>
            <person name="Pelin A."/>
            <person name="Bonen L."/>
            <person name="Ahrendt S."/>
            <person name="Sain D."/>
            <person name="Corradi N."/>
            <person name="Stajich J.E."/>
        </authorList>
    </citation>
    <scope>NUCLEOTIDE SEQUENCE [LARGE SCALE GENOMIC DNA]</scope>
    <source>
        <strain evidence="2 3">CSF55</strain>
    </source>
</reference>
<dbReference type="Gene3D" id="1.10.510.10">
    <property type="entry name" value="Transferase(Phosphotransferase) domain 1"/>
    <property type="match status" value="1"/>
</dbReference>
<dbReference type="Pfam" id="PF00069">
    <property type="entry name" value="Pkinase"/>
    <property type="match status" value="1"/>
</dbReference>
<feature type="domain" description="Protein kinase" evidence="1">
    <location>
        <begin position="1"/>
        <end position="145"/>
    </location>
</feature>